<dbReference type="Pfam" id="PF01476">
    <property type="entry name" value="LysM"/>
    <property type="match status" value="1"/>
</dbReference>
<dbReference type="EMBL" id="NIHT01000002">
    <property type="protein sequence ID" value="PLT77301.1"/>
    <property type="molecule type" value="Genomic_DNA"/>
</dbReference>
<evidence type="ECO:0000313" key="11">
    <source>
        <dbReference type="Proteomes" id="UP000234849"/>
    </source>
</evidence>
<reference evidence="3" key="4">
    <citation type="submission" date="2022-11" db="EMBL/GenBank/DDBJ databases">
        <title>Temperate bacteriophages infecting mucin-degrading bacterium Ruminococcus gnavus from the human gut.</title>
        <authorList>
            <person name="Buttimer C."/>
        </authorList>
    </citation>
    <scope>NUCLEOTIDE SEQUENCE</scope>
    <source>
        <strain evidence="3">CCUG 52279</strain>
    </source>
</reference>
<dbReference type="Proteomes" id="UP000234891">
    <property type="component" value="Unassembled WGS sequence"/>
</dbReference>
<dbReference type="AlphaFoldDB" id="A0A2N5NKQ7"/>
<reference evidence="5" key="3">
    <citation type="submission" date="2020-02" db="EMBL/GenBank/DDBJ databases">
        <authorList>
            <person name="Littmann E."/>
            <person name="Sorbara M."/>
        </authorList>
    </citation>
    <scope>NUCLEOTIDE SEQUENCE</scope>
    <source>
        <strain evidence="5">MSK.11.9</strain>
    </source>
</reference>
<dbReference type="EMBL" id="NIHW01000019">
    <property type="protein sequence ID" value="PLT86360.1"/>
    <property type="molecule type" value="Genomic_DNA"/>
</dbReference>
<name>A0A2N5NKQ7_MEDGN</name>
<dbReference type="EMBL" id="NIHM01000004">
    <property type="protein sequence ID" value="PLT56886.1"/>
    <property type="molecule type" value="Genomic_DNA"/>
</dbReference>
<evidence type="ECO:0000313" key="6">
    <source>
        <dbReference type="EMBL" id="PLT56886.1"/>
    </source>
</evidence>
<dbReference type="Gene3D" id="3.10.350.10">
    <property type="entry name" value="LysM domain"/>
    <property type="match status" value="1"/>
</dbReference>
<evidence type="ECO:0000313" key="10">
    <source>
        <dbReference type="Proteomes" id="UP000234840"/>
    </source>
</evidence>
<dbReference type="PANTHER" id="PTHR34135">
    <property type="entry name" value="LYSOZYME"/>
    <property type="match status" value="1"/>
</dbReference>
<evidence type="ECO:0000313" key="12">
    <source>
        <dbReference type="Proteomes" id="UP000234891"/>
    </source>
</evidence>
<comment type="caution">
    <text evidence="6">The sequence shown here is derived from an EMBL/GenBank/DDBJ whole genome shotgun (WGS) entry which is preliminary data.</text>
</comment>
<comment type="similarity">
    <text evidence="1">Belongs to the glycosyl hydrolase 25 family.</text>
</comment>
<proteinExistence type="inferred from homology"/>
<evidence type="ECO:0000313" key="13">
    <source>
        <dbReference type="Proteomes" id="UP000235093"/>
    </source>
</evidence>
<evidence type="ECO:0000313" key="4">
    <source>
        <dbReference type="EMBL" id="MCZ7693089.1"/>
    </source>
</evidence>
<dbReference type="CDD" id="cd06414">
    <property type="entry name" value="GH25_LytC-like"/>
    <property type="match status" value="1"/>
</dbReference>
<dbReference type="PANTHER" id="PTHR34135:SF2">
    <property type="entry name" value="LYSOZYME"/>
    <property type="match status" value="1"/>
</dbReference>
<evidence type="ECO:0000313" key="9">
    <source>
        <dbReference type="EMBL" id="PLT86360.1"/>
    </source>
</evidence>
<dbReference type="Proteomes" id="UP000235093">
    <property type="component" value="Unassembled WGS sequence"/>
</dbReference>
<evidence type="ECO:0000259" key="2">
    <source>
        <dbReference type="PROSITE" id="PS51782"/>
    </source>
</evidence>
<dbReference type="GO" id="GO:0016998">
    <property type="term" value="P:cell wall macromolecule catabolic process"/>
    <property type="evidence" value="ECO:0007669"/>
    <property type="project" value="InterPro"/>
</dbReference>
<dbReference type="RefSeq" id="WP_101871145.1">
    <property type="nucleotide sequence ID" value="NZ_BAABSA010000060.1"/>
</dbReference>
<dbReference type="InterPro" id="IPR018392">
    <property type="entry name" value="LysM"/>
</dbReference>
<dbReference type="Proteomes" id="UP001076974">
    <property type="component" value="Unassembled WGS sequence"/>
</dbReference>
<dbReference type="STRING" id="33038.GCA_900067245_01716"/>
<dbReference type="EMBL" id="JAAIRY010000014">
    <property type="protein sequence ID" value="NSI65512.1"/>
    <property type="molecule type" value="Genomic_DNA"/>
</dbReference>
<accession>A0A2N5NKQ7</accession>
<reference evidence="4" key="5">
    <citation type="submission" date="2022-12" db="EMBL/GenBank/DDBJ databases">
        <title>Genome of R. gnavus strain RSHDN_123.</title>
        <authorList>
            <person name="Abdugheni R."/>
        </authorList>
    </citation>
    <scope>NUCLEOTIDE SEQUENCE</scope>
    <source>
        <strain evidence="4">RSHDN_123</strain>
    </source>
</reference>
<reference evidence="5" key="2">
    <citation type="journal article" date="2020" name="Cell Host Microbe">
        <title>Functional and Genomic Variation between Human-Derived Isolates of Lachnospiraceae Reveals Inter- and Intra-Species Diversity.</title>
        <authorList>
            <person name="Sorbara M.T."/>
            <person name="Littmann E.R."/>
            <person name="Fontana E."/>
            <person name="Moody T.U."/>
            <person name="Kohout C.E."/>
            <person name="Gjonbalaj M."/>
            <person name="Eaton V."/>
            <person name="Seok R."/>
            <person name="Leiner I.M."/>
            <person name="Pamer E.G."/>
        </authorList>
    </citation>
    <scope>NUCLEOTIDE SEQUENCE</scope>
    <source>
        <strain evidence="5">MSK.11.9</strain>
    </source>
</reference>
<dbReference type="SUPFAM" id="SSF54106">
    <property type="entry name" value="LysM domain"/>
    <property type="match status" value="1"/>
</dbReference>
<dbReference type="CDD" id="cd00118">
    <property type="entry name" value="LysM"/>
    <property type="match status" value="1"/>
</dbReference>
<dbReference type="InterPro" id="IPR017853">
    <property type="entry name" value="GH"/>
</dbReference>
<dbReference type="EMBL" id="NIHS01000026">
    <property type="protein sequence ID" value="PLT71321.1"/>
    <property type="molecule type" value="Genomic_DNA"/>
</dbReference>
<dbReference type="InterPro" id="IPR036779">
    <property type="entry name" value="LysM_dom_sf"/>
</dbReference>
<organism evidence="6 11">
    <name type="scientific">Mediterraneibacter gnavus</name>
    <name type="common">Ruminococcus gnavus</name>
    <dbReference type="NCBI Taxonomy" id="33038"/>
    <lineage>
        <taxon>Bacteria</taxon>
        <taxon>Bacillati</taxon>
        <taxon>Bacillota</taxon>
        <taxon>Clostridia</taxon>
        <taxon>Lachnospirales</taxon>
        <taxon>Lachnospiraceae</taxon>
        <taxon>Mediterraneibacter</taxon>
    </lineage>
</organism>
<evidence type="ECO:0000313" key="3">
    <source>
        <dbReference type="EMBL" id="MCZ0688870.1"/>
    </source>
</evidence>
<dbReference type="Proteomes" id="UP001148455">
    <property type="component" value="Unassembled WGS sequence"/>
</dbReference>
<dbReference type="Proteomes" id="UP001296581">
    <property type="component" value="Unassembled WGS sequence"/>
</dbReference>
<dbReference type="PROSITE" id="PS51782">
    <property type="entry name" value="LYSM"/>
    <property type="match status" value="1"/>
</dbReference>
<dbReference type="Proteomes" id="UP000234849">
    <property type="component" value="Unassembled WGS sequence"/>
</dbReference>
<keyword evidence="6" id="KW-0378">Hydrolase</keyword>
<dbReference type="GO" id="GO:0003796">
    <property type="term" value="F:lysozyme activity"/>
    <property type="evidence" value="ECO:0007669"/>
    <property type="project" value="InterPro"/>
</dbReference>
<sequence>MQIKGLDVSEFQGNVDWEKVKAAGYQFAMLRAGYGFNTIDPQFKRNASECNRIGLPIGVYWFCYALTPEIARQEADGCLKAISGYRLDYPVCYDIEQASINYAAQNGVTFTPETVGKIVQNFCDRMEKNGYFAMYYSNRNFLKTYRLLSLSSRYALWYAFYNSKLDNTDCQMWQFTSQGEIAGISGDVDLDYVFVDYPSIIKNAGLNHLSQKPKPPAPQYTTYVIRSGDTLSEIAQRFGTTIATLQALNNIQNPNLIYAGNTIRIPKS</sequence>
<dbReference type="PROSITE" id="PS51904">
    <property type="entry name" value="GLYCOSYL_HYDROL_F25_2"/>
    <property type="match status" value="1"/>
</dbReference>
<dbReference type="Pfam" id="PF01183">
    <property type="entry name" value="Glyco_hydro_25"/>
    <property type="match status" value="1"/>
</dbReference>
<dbReference type="SMART" id="SM00257">
    <property type="entry name" value="LysM"/>
    <property type="match status" value="1"/>
</dbReference>
<dbReference type="EMBL" id="JAPRBD010000002">
    <property type="protein sequence ID" value="MCZ0688870.1"/>
    <property type="molecule type" value="Genomic_DNA"/>
</dbReference>
<evidence type="ECO:0000313" key="8">
    <source>
        <dbReference type="EMBL" id="PLT77301.1"/>
    </source>
</evidence>
<dbReference type="SUPFAM" id="SSF51445">
    <property type="entry name" value="(Trans)glycosidases"/>
    <property type="match status" value="1"/>
</dbReference>
<evidence type="ECO:0000256" key="1">
    <source>
        <dbReference type="ARBA" id="ARBA00010646"/>
    </source>
</evidence>
<evidence type="ECO:0000313" key="7">
    <source>
        <dbReference type="EMBL" id="PLT71321.1"/>
    </source>
</evidence>
<protein>
    <submittedName>
        <fullName evidence="3">GH25 family lysozyme</fullName>
    </submittedName>
    <submittedName>
        <fullName evidence="6">Glycosyl hydrolase family 25</fullName>
    </submittedName>
    <submittedName>
        <fullName evidence="5">LysM peptidoglycan-binding domain-containing protein</fullName>
    </submittedName>
</protein>
<reference evidence="10 11" key="1">
    <citation type="journal article" date="2017" name="Genome Med.">
        <title>A novel Ruminococcus gnavus clade enriched in inflammatory bowel disease patients.</title>
        <authorList>
            <person name="Hall A.B."/>
            <person name="Yassour M."/>
            <person name="Sauk J."/>
            <person name="Garner A."/>
            <person name="Jiang X."/>
            <person name="Arthur T."/>
            <person name="Lagoudas G.K."/>
            <person name="Vatanen T."/>
            <person name="Fornelos N."/>
            <person name="Wilson R."/>
            <person name="Bertha M."/>
            <person name="Cohen M."/>
            <person name="Garber J."/>
            <person name="Khalili H."/>
            <person name="Gevers D."/>
            <person name="Ananthakrishnan A.N."/>
            <person name="Kugathasan S."/>
            <person name="Lander E.S."/>
            <person name="Blainey P."/>
            <person name="Vlamakis H."/>
            <person name="Xavier R.J."/>
            <person name="Huttenhower C."/>
        </authorList>
    </citation>
    <scope>NUCLEOTIDE SEQUENCE [LARGE SCALE GENOMIC DNA]</scope>
    <source>
        <strain evidence="6 11">RJX1118</strain>
        <strain evidence="7 12">RJX1124</strain>
        <strain evidence="8 13">RJX1125</strain>
        <strain evidence="9 10">RJX1128</strain>
    </source>
</reference>
<gene>
    <name evidence="6" type="ORF">CDL18_04270</name>
    <name evidence="9" type="ORF">CDL20_08685</name>
    <name evidence="8" type="ORF">CDL23_01540</name>
    <name evidence="7" type="ORF">CDL26_12590</name>
    <name evidence="5" type="ORF">G4981_09555</name>
    <name evidence="4" type="ORF">O8D18_03385</name>
    <name evidence="3" type="ORF">OZZ16_02880</name>
</gene>
<evidence type="ECO:0000313" key="5">
    <source>
        <dbReference type="EMBL" id="NSI65512.1"/>
    </source>
</evidence>
<dbReference type="Gene3D" id="3.20.20.80">
    <property type="entry name" value="Glycosidases"/>
    <property type="match status" value="1"/>
</dbReference>
<dbReference type="GO" id="GO:0009253">
    <property type="term" value="P:peptidoglycan catabolic process"/>
    <property type="evidence" value="ECO:0007669"/>
    <property type="project" value="InterPro"/>
</dbReference>
<feature type="domain" description="LysM" evidence="2">
    <location>
        <begin position="221"/>
        <end position="265"/>
    </location>
</feature>
<dbReference type="InterPro" id="IPR002053">
    <property type="entry name" value="Glyco_hydro_25"/>
</dbReference>
<dbReference type="Proteomes" id="UP000234840">
    <property type="component" value="Unassembled WGS sequence"/>
</dbReference>
<dbReference type="EMBL" id="JAPZED010000002">
    <property type="protein sequence ID" value="MCZ7693089.1"/>
    <property type="molecule type" value="Genomic_DNA"/>
</dbReference>
<dbReference type="GO" id="GO:0016052">
    <property type="term" value="P:carbohydrate catabolic process"/>
    <property type="evidence" value="ECO:0007669"/>
    <property type="project" value="TreeGrafter"/>
</dbReference>